<dbReference type="RefSeq" id="WP_185194096.1">
    <property type="nucleotide sequence ID" value="NZ_JACKXD010000006.1"/>
</dbReference>
<reference evidence="1 2" key="1">
    <citation type="submission" date="2020-08" db="EMBL/GenBank/DDBJ databases">
        <authorList>
            <person name="Seo M.-J."/>
        </authorList>
    </citation>
    <scope>NUCLEOTIDE SEQUENCE [LARGE SCALE GENOMIC DNA]</scope>
    <source>
        <strain evidence="1 2">MBLA0160</strain>
    </source>
</reference>
<protein>
    <submittedName>
        <fullName evidence="1">Uncharacterized protein</fullName>
    </submittedName>
</protein>
<keyword evidence="2" id="KW-1185">Reference proteome</keyword>
<accession>A0A7J9SND5</accession>
<organism evidence="1 2">
    <name type="scientific">Halobellus ruber</name>
    <dbReference type="NCBI Taxonomy" id="2761102"/>
    <lineage>
        <taxon>Archaea</taxon>
        <taxon>Methanobacteriati</taxon>
        <taxon>Methanobacteriota</taxon>
        <taxon>Stenosarchaea group</taxon>
        <taxon>Halobacteria</taxon>
        <taxon>Halobacteriales</taxon>
        <taxon>Haloferacaceae</taxon>
        <taxon>Halobellus</taxon>
    </lineage>
</organism>
<name>A0A7J9SND5_9EURY</name>
<evidence type="ECO:0000313" key="1">
    <source>
        <dbReference type="EMBL" id="MBB6647729.1"/>
    </source>
</evidence>
<gene>
    <name evidence="1" type="ORF">H5V44_15800</name>
</gene>
<comment type="caution">
    <text evidence="1">The sequence shown here is derived from an EMBL/GenBank/DDBJ whole genome shotgun (WGS) entry which is preliminary data.</text>
</comment>
<dbReference type="Proteomes" id="UP000546257">
    <property type="component" value="Unassembled WGS sequence"/>
</dbReference>
<sequence>MLGEAMVRLGAALSHVLLYQICPRRVLGPQADYWDVLRYRSIGVTSRLLGWAVHTDRPIRDEEFAGVFPAPPEEVERVLWKRGFHRNPVAAVKTRKGTPEIGSWVRRADSRARRQLHVMLFRRSDGRRGVDVYAHEEFSCLNPAVAVRHYRGIDQRAAVGVRRARELLPLVQPGDGGGVD</sequence>
<proteinExistence type="predicted"/>
<dbReference type="AlphaFoldDB" id="A0A7J9SND5"/>
<evidence type="ECO:0000313" key="2">
    <source>
        <dbReference type="Proteomes" id="UP000546257"/>
    </source>
</evidence>
<dbReference type="EMBL" id="JACKXD010000006">
    <property type="protein sequence ID" value="MBB6647729.1"/>
    <property type="molecule type" value="Genomic_DNA"/>
</dbReference>